<dbReference type="InterPro" id="IPR017972">
    <property type="entry name" value="Cyt_P450_CS"/>
</dbReference>
<sequence>MLQTTVYLPRALSATATNTAPSDLNDQIFNEKSNISENLYIIEINERILRRKLHHKKGIHLYFNVICNTISFYVGILDADQWIPERWLDHQRLPTNPHAYAPFSFGKRNCIGKAYAFMSLKVMFVHFFRGYKVFSNFANVKLKLDTVLRPHSGYEFSIQYRNK</sequence>
<dbReference type="SUPFAM" id="SSF48264">
    <property type="entry name" value="Cytochrome P450"/>
    <property type="match status" value="1"/>
</dbReference>
<keyword evidence="9" id="KW-0492">Microsome</keyword>
<dbReference type="Proteomes" id="UP000324832">
    <property type="component" value="Unassembled WGS sequence"/>
</dbReference>
<dbReference type="InterPro" id="IPR001128">
    <property type="entry name" value="Cyt_P450"/>
</dbReference>
<name>A0A5E4PPU8_9NEOP</name>
<evidence type="ECO:0000256" key="1">
    <source>
        <dbReference type="ARBA" id="ARBA00001971"/>
    </source>
</evidence>
<keyword evidence="6 14" id="KW-0349">Heme</keyword>
<comment type="function">
    <text evidence="2">May be involved in the metabolism of insect hormones and in the breakdown of synthetic insecticides.</text>
</comment>
<evidence type="ECO:0000256" key="7">
    <source>
        <dbReference type="ARBA" id="ARBA00022723"/>
    </source>
</evidence>
<evidence type="ECO:0000256" key="9">
    <source>
        <dbReference type="ARBA" id="ARBA00022848"/>
    </source>
</evidence>
<accession>A0A5E4PPU8</accession>
<dbReference type="GO" id="GO:0005506">
    <property type="term" value="F:iron ion binding"/>
    <property type="evidence" value="ECO:0007669"/>
    <property type="project" value="InterPro"/>
</dbReference>
<evidence type="ECO:0000256" key="13">
    <source>
        <dbReference type="ARBA" id="ARBA00023136"/>
    </source>
</evidence>
<evidence type="ECO:0000256" key="11">
    <source>
        <dbReference type="ARBA" id="ARBA00023004"/>
    </source>
</evidence>
<dbReference type="GO" id="GO:0004497">
    <property type="term" value="F:monooxygenase activity"/>
    <property type="evidence" value="ECO:0007669"/>
    <property type="project" value="UniProtKB-KW"/>
</dbReference>
<evidence type="ECO:0000256" key="3">
    <source>
        <dbReference type="ARBA" id="ARBA00004174"/>
    </source>
</evidence>
<keyword evidence="11 14" id="KW-0408">Iron</keyword>
<evidence type="ECO:0000256" key="6">
    <source>
        <dbReference type="ARBA" id="ARBA00022617"/>
    </source>
</evidence>
<keyword evidence="16" id="KW-1185">Reference proteome</keyword>
<evidence type="ECO:0000313" key="15">
    <source>
        <dbReference type="EMBL" id="VVC87109.1"/>
    </source>
</evidence>
<dbReference type="InterPro" id="IPR036396">
    <property type="entry name" value="Cyt_P450_sf"/>
</dbReference>
<evidence type="ECO:0000256" key="4">
    <source>
        <dbReference type="ARBA" id="ARBA00004406"/>
    </source>
</evidence>
<evidence type="ECO:0000256" key="10">
    <source>
        <dbReference type="ARBA" id="ARBA00023002"/>
    </source>
</evidence>
<dbReference type="PANTHER" id="PTHR24291:SF189">
    <property type="entry name" value="CYTOCHROME P450 4C3-RELATED"/>
    <property type="match status" value="1"/>
</dbReference>
<evidence type="ECO:0000256" key="2">
    <source>
        <dbReference type="ARBA" id="ARBA00003690"/>
    </source>
</evidence>
<evidence type="ECO:0000256" key="12">
    <source>
        <dbReference type="ARBA" id="ARBA00023033"/>
    </source>
</evidence>
<dbReference type="GO" id="GO:0020037">
    <property type="term" value="F:heme binding"/>
    <property type="evidence" value="ECO:0007669"/>
    <property type="project" value="InterPro"/>
</dbReference>
<keyword evidence="7 14" id="KW-0479">Metal-binding</keyword>
<evidence type="ECO:0000256" key="5">
    <source>
        <dbReference type="ARBA" id="ARBA00010617"/>
    </source>
</evidence>
<dbReference type="AlphaFoldDB" id="A0A5E4PPU8"/>
<comment type="similarity">
    <text evidence="5 14">Belongs to the cytochrome P450 family.</text>
</comment>
<gene>
    <name evidence="15" type="ORF">LSINAPIS_LOCUS803</name>
</gene>
<evidence type="ECO:0000256" key="14">
    <source>
        <dbReference type="RuleBase" id="RU000461"/>
    </source>
</evidence>
<organism evidence="15 16">
    <name type="scientific">Leptidea sinapis</name>
    <dbReference type="NCBI Taxonomy" id="189913"/>
    <lineage>
        <taxon>Eukaryota</taxon>
        <taxon>Metazoa</taxon>
        <taxon>Ecdysozoa</taxon>
        <taxon>Arthropoda</taxon>
        <taxon>Hexapoda</taxon>
        <taxon>Insecta</taxon>
        <taxon>Pterygota</taxon>
        <taxon>Neoptera</taxon>
        <taxon>Endopterygota</taxon>
        <taxon>Lepidoptera</taxon>
        <taxon>Glossata</taxon>
        <taxon>Ditrysia</taxon>
        <taxon>Papilionoidea</taxon>
        <taxon>Pieridae</taxon>
        <taxon>Dismorphiinae</taxon>
        <taxon>Leptidea</taxon>
    </lineage>
</organism>
<comment type="subcellular location">
    <subcellularLocation>
        <location evidence="4">Endoplasmic reticulum membrane</location>
        <topology evidence="4">Peripheral membrane protein</topology>
    </subcellularLocation>
    <subcellularLocation>
        <location evidence="3">Microsome membrane</location>
        <topology evidence="3">Peripheral membrane protein</topology>
    </subcellularLocation>
</comment>
<proteinExistence type="inferred from homology"/>
<dbReference type="Gene3D" id="1.10.630.10">
    <property type="entry name" value="Cytochrome P450"/>
    <property type="match status" value="1"/>
</dbReference>
<keyword evidence="12 14" id="KW-0503">Monooxygenase</keyword>
<dbReference type="GO" id="GO:0016705">
    <property type="term" value="F:oxidoreductase activity, acting on paired donors, with incorporation or reduction of molecular oxygen"/>
    <property type="evidence" value="ECO:0007669"/>
    <property type="project" value="InterPro"/>
</dbReference>
<comment type="cofactor">
    <cofactor evidence="1">
        <name>heme</name>
        <dbReference type="ChEBI" id="CHEBI:30413"/>
    </cofactor>
</comment>
<evidence type="ECO:0000313" key="16">
    <source>
        <dbReference type="Proteomes" id="UP000324832"/>
    </source>
</evidence>
<keyword evidence="10 14" id="KW-0560">Oxidoreductase</keyword>
<keyword evidence="13" id="KW-0472">Membrane</keyword>
<evidence type="ECO:0008006" key="17">
    <source>
        <dbReference type="Google" id="ProtNLM"/>
    </source>
</evidence>
<keyword evidence="8" id="KW-0256">Endoplasmic reticulum</keyword>
<reference evidence="15 16" key="1">
    <citation type="submission" date="2017-07" db="EMBL/GenBank/DDBJ databases">
        <authorList>
            <person name="Talla V."/>
            <person name="Backstrom N."/>
        </authorList>
    </citation>
    <scope>NUCLEOTIDE SEQUENCE [LARGE SCALE GENOMIC DNA]</scope>
</reference>
<dbReference type="EMBL" id="FZQP02000076">
    <property type="protein sequence ID" value="VVC87109.1"/>
    <property type="molecule type" value="Genomic_DNA"/>
</dbReference>
<dbReference type="GO" id="GO:0005789">
    <property type="term" value="C:endoplasmic reticulum membrane"/>
    <property type="evidence" value="ECO:0007669"/>
    <property type="project" value="UniProtKB-SubCell"/>
</dbReference>
<protein>
    <recommendedName>
        <fullName evidence="17">Cytochrome P450</fullName>
    </recommendedName>
</protein>
<evidence type="ECO:0000256" key="8">
    <source>
        <dbReference type="ARBA" id="ARBA00022824"/>
    </source>
</evidence>
<dbReference type="PROSITE" id="PS00086">
    <property type="entry name" value="CYTOCHROME_P450"/>
    <property type="match status" value="1"/>
</dbReference>
<dbReference type="Pfam" id="PF00067">
    <property type="entry name" value="p450"/>
    <property type="match status" value="1"/>
</dbReference>
<dbReference type="PANTHER" id="PTHR24291">
    <property type="entry name" value="CYTOCHROME P450 FAMILY 4"/>
    <property type="match status" value="1"/>
</dbReference>
<dbReference type="InterPro" id="IPR050196">
    <property type="entry name" value="Cytochrome_P450_Monoox"/>
</dbReference>